<dbReference type="Proteomes" id="UP000223606">
    <property type="component" value="Chromosome 1"/>
</dbReference>
<accession>A0A2C9D980</accession>
<dbReference type="InterPro" id="IPR000917">
    <property type="entry name" value="Sulfatase_N"/>
</dbReference>
<sequence>MKPNILLITADQWRGDSLGLAGHPVVRTPAIDRLASEGVAFLRHYAGTAPCSPARAVLYTGLFQMNNRVCRNGTPLDDRFDNIARMARRAGYDPTLFGYTDVSPDPRVHDPDDPLLTTYEGILPGFTVRLKLPEHEGPYLSWLRGRGHDVADTCAAHRAVDPAEVSSAPPVYSRGETPTAFVAGEFIRWLSEQEEDRPWFAHVSFIRPHPPFIAPEPYNTLYDPASGPAFAARPSVAEERGLHPFVDWQIDRCQKAHFIAGASGMAADWSEEQRRIIRAIYWGMISEVDDQFARMRQAMEVAGAWDNTLVIFTSDHGELMGDHHLFGKGGFFDGSYHIPLVIRMPGHDGARGAKVEEFTGAVDIMATLSDILGVAPKTSADGHSLKPFLDGTGPEKWRDAAFWEFDFRDIPHQKAEEHFSLSSRQCNGSVLRSDAFKYVHFAGLPPLLFDLRSDPAETTNVAADPAYRDVRLEMAEKLLAIRAEHLDQTLALTELTESGPMSRRS</sequence>
<protein>
    <submittedName>
        <fullName evidence="4">Arylsulfatase</fullName>
        <ecNumber evidence="4">3.1.6.1</ecNumber>
    </submittedName>
</protein>
<dbReference type="Gene3D" id="3.40.720.10">
    <property type="entry name" value="Alkaline Phosphatase, subunit A"/>
    <property type="match status" value="1"/>
</dbReference>
<dbReference type="SUPFAM" id="SSF53649">
    <property type="entry name" value="Alkaline phosphatase-like"/>
    <property type="match status" value="1"/>
</dbReference>
<dbReference type="OrthoDB" id="9795675at2"/>
<evidence type="ECO:0000256" key="2">
    <source>
        <dbReference type="ARBA" id="ARBA00022801"/>
    </source>
</evidence>
<proteinExistence type="predicted"/>
<dbReference type="RefSeq" id="WP_099558959.1">
    <property type="nucleotide sequence ID" value="NZ_LT960614.1"/>
</dbReference>
<dbReference type="KEGG" id="hdi:HDIA_3285"/>
<evidence type="ECO:0000313" key="4">
    <source>
        <dbReference type="EMBL" id="SON56826.1"/>
    </source>
</evidence>
<name>A0A2C9D980_9HYPH</name>
<keyword evidence="2 4" id="KW-0378">Hydrolase</keyword>
<dbReference type="EC" id="3.1.6.1" evidence="4"/>
<dbReference type="InterPro" id="IPR017850">
    <property type="entry name" value="Alkaline_phosphatase_core_sf"/>
</dbReference>
<dbReference type="GO" id="GO:0046872">
    <property type="term" value="F:metal ion binding"/>
    <property type="evidence" value="ECO:0007669"/>
    <property type="project" value="UniProtKB-KW"/>
</dbReference>
<dbReference type="EMBL" id="LT960614">
    <property type="protein sequence ID" value="SON56826.1"/>
    <property type="molecule type" value="Genomic_DNA"/>
</dbReference>
<evidence type="ECO:0000256" key="1">
    <source>
        <dbReference type="ARBA" id="ARBA00022723"/>
    </source>
</evidence>
<reference evidence="5" key="1">
    <citation type="submission" date="2017-09" db="EMBL/GenBank/DDBJ databases">
        <title>Genome sequence of Nannocystis excedens DSM 71.</title>
        <authorList>
            <person name="Blom J."/>
        </authorList>
    </citation>
    <scope>NUCLEOTIDE SEQUENCE [LARGE SCALE GENOMIC DNA]</scope>
    <source>
        <strain evidence="5">type strain: E19</strain>
    </source>
</reference>
<dbReference type="CDD" id="cd16028">
    <property type="entry name" value="PMH"/>
    <property type="match status" value="1"/>
</dbReference>
<evidence type="ECO:0000313" key="5">
    <source>
        <dbReference type="Proteomes" id="UP000223606"/>
    </source>
</evidence>
<evidence type="ECO:0000259" key="3">
    <source>
        <dbReference type="Pfam" id="PF00884"/>
    </source>
</evidence>
<dbReference type="PANTHER" id="PTHR45953">
    <property type="entry name" value="IDURONATE 2-SULFATASE"/>
    <property type="match status" value="1"/>
</dbReference>
<dbReference type="PANTHER" id="PTHR45953:SF1">
    <property type="entry name" value="IDURONATE 2-SULFATASE"/>
    <property type="match status" value="1"/>
</dbReference>
<dbReference type="Pfam" id="PF00884">
    <property type="entry name" value="Sulfatase"/>
    <property type="match status" value="1"/>
</dbReference>
<organism evidence="4 5">
    <name type="scientific">Hartmannibacter diazotrophicus</name>
    <dbReference type="NCBI Taxonomy" id="1482074"/>
    <lineage>
        <taxon>Bacteria</taxon>
        <taxon>Pseudomonadati</taxon>
        <taxon>Pseudomonadota</taxon>
        <taxon>Alphaproteobacteria</taxon>
        <taxon>Hyphomicrobiales</taxon>
        <taxon>Pleomorphomonadaceae</taxon>
        <taxon>Hartmannibacter</taxon>
    </lineage>
</organism>
<dbReference type="GO" id="GO:0004065">
    <property type="term" value="F:arylsulfatase activity"/>
    <property type="evidence" value="ECO:0007669"/>
    <property type="project" value="UniProtKB-EC"/>
</dbReference>
<dbReference type="AlphaFoldDB" id="A0A2C9D980"/>
<feature type="domain" description="Sulfatase N-terminal" evidence="3">
    <location>
        <begin position="3"/>
        <end position="374"/>
    </location>
</feature>
<gene>
    <name evidence="4" type="ORF">HDIA_3285</name>
</gene>
<keyword evidence="1" id="KW-0479">Metal-binding</keyword>
<dbReference type="GO" id="GO:0005737">
    <property type="term" value="C:cytoplasm"/>
    <property type="evidence" value="ECO:0007669"/>
    <property type="project" value="TreeGrafter"/>
</dbReference>
<keyword evidence="5" id="KW-1185">Reference proteome</keyword>